<evidence type="ECO:0000313" key="5">
    <source>
        <dbReference type="Proteomes" id="UP001642360"/>
    </source>
</evidence>
<evidence type="ECO:0000313" key="4">
    <source>
        <dbReference type="EMBL" id="CAK9141774.1"/>
    </source>
</evidence>
<dbReference type="AlphaFoldDB" id="A0ABC8RFI5"/>
<evidence type="ECO:0000256" key="3">
    <source>
        <dbReference type="ARBA" id="ARBA00023315"/>
    </source>
</evidence>
<keyword evidence="5" id="KW-1185">Reference proteome</keyword>
<dbReference type="InterPro" id="IPR023213">
    <property type="entry name" value="CAT-like_dom_sf"/>
</dbReference>
<dbReference type="PANTHER" id="PTHR31623:SF17">
    <property type="entry name" value="F21J9.9"/>
    <property type="match status" value="1"/>
</dbReference>
<comment type="similarity">
    <text evidence="1">Belongs to the plant acyltransferase family.</text>
</comment>
<comment type="caution">
    <text evidence="4">The sequence shown here is derived from an EMBL/GenBank/DDBJ whole genome shotgun (WGS) entry which is preliminary data.</text>
</comment>
<evidence type="ECO:0000256" key="2">
    <source>
        <dbReference type="ARBA" id="ARBA00022679"/>
    </source>
</evidence>
<dbReference type="PANTHER" id="PTHR31623">
    <property type="entry name" value="F21J9.9"/>
    <property type="match status" value="1"/>
</dbReference>
<reference evidence="4 5" key="1">
    <citation type="submission" date="2024-02" db="EMBL/GenBank/DDBJ databases">
        <authorList>
            <person name="Vignale AGUSTIN F."/>
            <person name="Sosa J E."/>
            <person name="Modenutti C."/>
        </authorList>
    </citation>
    <scope>NUCLEOTIDE SEQUENCE [LARGE SCALE GENOMIC DNA]</scope>
</reference>
<dbReference type="Gene3D" id="3.30.559.10">
    <property type="entry name" value="Chloramphenicol acetyltransferase-like domain"/>
    <property type="match status" value="1"/>
</dbReference>
<proteinExistence type="inferred from homology"/>
<organism evidence="4 5">
    <name type="scientific">Ilex paraguariensis</name>
    <name type="common">yerba mate</name>
    <dbReference type="NCBI Taxonomy" id="185542"/>
    <lineage>
        <taxon>Eukaryota</taxon>
        <taxon>Viridiplantae</taxon>
        <taxon>Streptophyta</taxon>
        <taxon>Embryophyta</taxon>
        <taxon>Tracheophyta</taxon>
        <taxon>Spermatophyta</taxon>
        <taxon>Magnoliopsida</taxon>
        <taxon>eudicotyledons</taxon>
        <taxon>Gunneridae</taxon>
        <taxon>Pentapetalae</taxon>
        <taxon>asterids</taxon>
        <taxon>campanulids</taxon>
        <taxon>Aquifoliales</taxon>
        <taxon>Aquifoliaceae</taxon>
        <taxon>Ilex</taxon>
    </lineage>
</organism>
<name>A0ABC8RFI5_9AQUA</name>
<sequence>MSDGQTISFRLIRHLRVFPLSNAEKSDRLKTSFAETLTRFYPLAGRLINNIAIDCNDEGIMYLEAWAKCQLSQVIQNPNPGEFNKFLPREVDDVDDTLLAIQVNFFNCGGMAVGFESAKLFPPRNLFGYETSIGIPKDKLVMKRFVLNHSMVAALRYKYTTRPSMKTVQYVQHALRHYQLSYGTDL</sequence>
<protein>
    <submittedName>
        <fullName evidence="4">Uncharacterized protein</fullName>
    </submittedName>
</protein>
<dbReference type="EMBL" id="CAUOFW020001170">
    <property type="protein sequence ID" value="CAK9141774.1"/>
    <property type="molecule type" value="Genomic_DNA"/>
</dbReference>
<dbReference type="GO" id="GO:0016746">
    <property type="term" value="F:acyltransferase activity"/>
    <property type="evidence" value="ECO:0007669"/>
    <property type="project" value="UniProtKB-KW"/>
</dbReference>
<gene>
    <name evidence="4" type="ORF">ILEXP_LOCUS9393</name>
</gene>
<keyword evidence="2" id="KW-0808">Transferase</keyword>
<evidence type="ECO:0000256" key="1">
    <source>
        <dbReference type="ARBA" id="ARBA00009861"/>
    </source>
</evidence>
<accession>A0ABC8RFI5</accession>
<dbReference type="Proteomes" id="UP001642360">
    <property type="component" value="Unassembled WGS sequence"/>
</dbReference>
<keyword evidence="3" id="KW-0012">Acyltransferase</keyword>
<dbReference type="Pfam" id="PF02458">
    <property type="entry name" value="Transferase"/>
    <property type="match status" value="1"/>
</dbReference>